<sequence length="267" mass="30014">LARFEEAEEARRACRVSQAIRQPQLLHHSPILNNDIHEFIVNVPNENLDLSAAYLWTWQTCTEFGFYQSTDYGFSIFGNPLPLNFFVQLCSDLFGKEIMYSAAINQQSVLETNHHYGGKYKYKGTNVIMTQGSLDPWHALGNKSCDPSNNCYLIEGTAHCADMYPARSEDVPALKETRTKMEKIIEKWLTPSAPNDIHTERRTSSPNNIETSSSTAQTKLATDNPLNNDISSEKKATKQNTAGAMAFSVLISFLTSVMIFFQPTISQ</sequence>
<evidence type="ECO:0000256" key="3">
    <source>
        <dbReference type="ARBA" id="ARBA00022729"/>
    </source>
</evidence>
<dbReference type="Proteomes" id="UP000230423">
    <property type="component" value="Unassembled WGS sequence"/>
</dbReference>
<keyword evidence="7" id="KW-1133">Transmembrane helix</keyword>
<evidence type="ECO:0000256" key="5">
    <source>
        <dbReference type="ARBA" id="ARBA00023180"/>
    </source>
</evidence>
<dbReference type="OrthoDB" id="1735038at2759"/>
<proteinExistence type="inferred from homology"/>
<evidence type="ECO:0000313" key="8">
    <source>
        <dbReference type="EMBL" id="PIO67542.1"/>
    </source>
</evidence>
<keyword evidence="4" id="KW-0378">Hydrolase</keyword>
<dbReference type="GO" id="GO:0006508">
    <property type="term" value="P:proteolysis"/>
    <property type="evidence" value="ECO:0007669"/>
    <property type="project" value="UniProtKB-KW"/>
</dbReference>
<name>A0A2G9UCT1_TELCI</name>
<dbReference type="EMBL" id="KZ347536">
    <property type="protein sequence ID" value="PIO67542.1"/>
    <property type="molecule type" value="Genomic_DNA"/>
</dbReference>
<dbReference type="InterPro" id="IPR029058">
    <property type="entry name" value="AB_hydrolase_fold"/>
</dbReference>
<dbReference type="Pfam" id="PF05577">
    <property type="entry name" value="Peptidase_S28"/>
    <property type="match status" value="1"/>
</dbReference>
<feature type="region of interest" description="Disordered" evidence="6">
    <location>
        <begin position="192"/>
        <end position="238"/>
    </location>
</feature>
<keyword evidence="7" id="KW-0812">Transmembrane</keyword>
<comment type="similarity">
    <text evidence="1">Belongs to the peptidase S28 family.</text>
</comment>
<protein>
    <recommendedName>
        <fullName evidence="10">Serine carboxypeptidase S28</fullName>
    </recommendedName>
</protein>
<evidence type="ECO:0000256" key="1">
    <source>
        <dbReference type="ARBA" id="ARBA00011079"/>
    </source>
</evidence>
<dbReference type="Gene3D" id="3.40.50.1820">
    <property type="entry name" value="alpha/beta hydrolase"/>
    <property type="match status" value="1"/>
</dbReference>
<dbReference type="InterPro" id="IPR008758">
    <property type="entry name" value="Peptidase_S28"/>
</dbReference>
<evidence type="ECO:0000313" key="9">
    <source>
        <dbReference type="Proteomes" id="UP000230423"/>
    </source>
</evidence>
<dbReference type="AlphaFoldDB" id="A0A2G9UCT1"/>
<evidence type="ECO:0008006" key="10">
    <source>
        <dbReference type="Google" id="ProtNLM"/>
    </source>
</evidence>
<feature type="transmembrane region" description="Helical" evidence="7">
    <location>
        <begin position="242"/>
        <end position="261"/>
    </location>
</feature>
<dbReference type="PANTHER" id="PTHR11010">
    <property type="entry name" value="PROTEASE S28 PRO-X CARBOXYPEPTIDASE-RELATED"/>
    <property type="match status" value="1"/>
</dbReference>
<evidence type="ECO:0000256" key="7">
    <source>
        <dbReference type="SAM" id="Phobius"/>
    </source>
</evidence>
<evidence type="ECO:0000256" key="4">
    <source>
        <dbReference type="ARBA" id="ARBA00022801"/>
    </source>
</evidence>
<dbReference type="GO" id="GO:0070008">
    <property type="term" value="F:serine-type exopeptidase activity"/>
    <property type="evidence" value="ECO:0007669"/>
    <property type="project" value="InterPro"/>
</dbReference>
<keyword evidence="2" id="KW-0645">Protease</keyword>
<feature type="non-terminal residue" evidence="8">
    <location>
        <position position="1"/>
    </location>
</feature>
<feature type="compositionally biased region" description="Polar residues" evidence="6">
    <location>
        <begin position="204"/>
        <end position="230"/>
    </location>
</feature>
<organism evidence="8 9">
    <name type="scientific">Teladorsagia circumcincta</name>
    <name type="common">Brown stomach worm</name>
    <name type="synonym">Ostertagia circumcincta</name>
    <dbReference type="NCBI Taxonomy" id="45464"/>
    <lineage>
        <taxon>Eukaryota</taxon>
        <taxon>Metazoa</taxon>
        <taxon>Ecdysozoa</taxon>
        <taxon>Nematoda</taxon>
        <taxon>Chromadorea</taxon>
        <taxon>Rhabditida</taxon>
        <taxon>Rhabditina</taxon>
        <taxon>Rhabditomorpha</taxon>
        <taxon>Strongyloidea</taxon>
        <taxon>Trichostrongylidae</taxon>
        <taxon>Teladorsagia</taxon>
    </lineage>
</organism>
<keyword evidence="7" id="KW-0472">Membrane</keyword>
<accession>A0A2G9UCT1</accession>
<gene>
    <name evidence="8" type="ORF">TELCIR_10700</name>
</gene>
<keyword evidence="9" id="KW-1185">Reference proteome</keyword>
<keyword evidence="3" id="KW-0732">Signal</keyword>
<evidence type="ECO:0000256" key="6">
    <source>
        <dbReference type="SAM" id="MobiDB-lite"/>
    </source>
</evidence>
<dbReference type="PANTHER" id="PTHR11010:SF105">
    <property type="entry name" value="PEPTIDASE S28-RELATED"/>
    <property type="match status" value="1"/>
</dbReference>
<dbReference type="GO" id="GO:0008239">
    <property type="term" value="F:dipeptidyl-peptidase activity"/>
    <property type="evidence" value="ECO:0007669"/>
    <property type="project" value="TreeGrafter"/>
</dbReference>
<evidence type="ECO:0000256" key="2">
    <source>
        <dbReference type="ARBA" id="ARBA00022670"/>
    </source>
</evidence>
<keyword evidence="5" id="KW-0325">Glycoprotein</keyword>
<reference evidence="8 9" key="1">
    <citation type="submission" date="2015-09" db="EMBL/GenBank/DDBJ databases">
        <title>Draft genome of the parasitic nematode Teladorsagia circumcincta isolate WARC Sus (inbred).</title>
        <authorList>
            <person name="Mitreva M."/>
        </authorList>
    </citation>
    <scope>NUCLEOTIDE SEQUENCE [LARGE SCALE GENOMIC DNA]</scope>
    <source>
        <strain evidence="8 9">S</strain>
    </source>
</reference>